<evidence type="ECO:0000313" key="1">
    <source>
        <dbReference type="EMBL" id="SEP10206.1"/>
    </source>
</evidence>
<accession>A0A1H8V483</accession>
<gene>
    <name evidence="1" type="ORF">SAMN04487948_11428</name>
</gene>
<organism evidence="1 2">
    <name type="scientific">Halogranum amylolyticum</name>
    <dbReference type="NCBI Taxonomy" id="660520"/>
    <lineage>
        <taxon>Archaea</taxon>
        <taxon>Methanobacteriati</taxon>
        <taxon>Methanobacteriota</taxon>
        <taxon>Stenosarchaea group</taxon>
        <taxon>Halobacteria</taxon>
        <taxon>Halobacteriales</taxon>
        <taxon>Haloferacaceae</taxon>
    </lineage>
</organism>
<dbReference type="AlphaFoldDB" id="A0A1H8V483"/>
<sequence length="69" mass="7716">MGSRMDGDCSRPWRRYHFSRIEVSSTSFVLKGYMFSLVSGGDNAVIVDAGCLRPLQMSDCSILLFSMTE</sequence>
<reference evidence="2" key="1">
    <citation type="submission" date="2016-10" db="EMBL/GenBank/DDBJ databases">
        <authorList>
            <person name="Varghese N."/>
            <person name="Submissions S."/>
        </authorList>
    </citation>
    <scope>NUCLEOTIDE SEQUENCE [LARGE SCALE GENOMIC DNA]</scope>
    <source>
        <strain evidence="2">CGMCC 1.10121</strain>
    </source>
</reference>
<proteinExistence type="predicted"/>
<dbReference type="Proteomes" id="UP000199126">
    <property type="component" value="Unassembled WGS sequence"/>
</dbReference>
<keyword evidence="2" id="KW-1185">Reference proteome</keyword>
<protein>
    <submittedName>
        <fullName evidence="1">Uncharacterized protein</fullName>
    </submittedName>
</protein>
<name>A0A1H8V483_9EURY</name>
<dbReference type="EMBL" id="FODV01000014">
    <property type="protein sequence ID" value="SEP10206.1"/>
    <property type="molecule type" value="Genomic_DNA"/>
</dbReference>
<evidence type="ECO:0000313" key="2">
    <source>
        <dbReference type="Proteomes" id="UP000199126"/>
    </source>
</evidence>